<protein>
    <submittedName>
        <fullName evidence="2">Uncharacterized protein</fullName>
    </submittedName>
</protein>
<sequence>MAQAQGADLRHPLHQEPDRGPPPRRAGRAQGRHARGAGGRPPRARPVLDRVRAGRPLDPGGQCAGHPHPARHGAAYRRLEARRHAGRRQLDLRGDLHAARRGGRAGAGLRFDQRHARGPLSERVRGRRASRRADPQLPAPGRGHDLRVERSPHARRLPRRAGLRPRRSGGRSRHGPGDRRRARVRLPRRPAGDPRRRGLRLPAAREGGGAPHRFAGRGAGGARPRVARRASGDRARGRRPGDLLLAGDPRQRARGRRDHQRPDRGRHRGHHRPHRARPRLRPPAPRRDGGDVPLDQAADRRAGARRGAASRRARHLRPQAGRRQGDEGPQRHSHPPRAGRAGDRHQGEERPGLQGRQRPGRCQRPGHPRAAQARLHGHRLGGRRARPQRRDQGRALDRPDGPAELRPQGRGHHRRRRRRGGADAQRPVAGQAPRFRGGGKCRRPGDPLGGQRGVGQEARLPRDGRRGVRAGGRRSRTLPIEGPNPPPLRGRMDPALAGARPG</sequence>
<name>A0A1Y0ZFH9_9HYPH</name>
<organism evidence="2 3">
    <name type="scientific">Methylobacterium aquaticum</name>
    <dbReference type="NCBI Taxonomy" id="270351"/>
    <lineage>
        <taxon>Bacteria</taxon>
        <taxon>Pseudomonadati</taxon>
        <taxon>Pseudomonadota</taxon>
        <taxon>Alphaproteobacteria</taxon>
        <taxon>Hyphomicrobiales</taxon>
        <taxon>Methylobacteriaceae</taxon>
        <taxon>Methylobacterium</taxon>
    </lineage>
</organism>
<evidence type="ECO:0000256" key="1">
    <source>
        <dbReference type="SAM" id="MobiDB-lite"/>
    </source>
</evidence>
<feature type="compositionally biased region" description="Basic and acidic residues" evidence="1">
    <location>
        <begin position="77"/>
        <end position="98"/>
    </location>
</feature>
<dbReference type="Proteomes" id="UP000061432">
    <property type="component" value="Chromosome"/>
</dbReference>
<feature type="compositionally biased region" description="Basic residues" evidence="1">
    <location>
        <begin position="467"/>
        <end position="476"/>
    </location>
</feature>
<feature type="compositionally biased region" description="Basic and acidic residues" evidence="1">
    <location>
        <begin position="8"/>
        <end position="21"/>
    </location>
</feature>
<evidence type="ECO:0000313" key="2">
    <source>
        <dbReference type="EMBL" id="BAR47073.1"/>
    </source>
</evidence>
<feature type="compositionally biased region" description="Basic and acidic residues" evidence="1">
    <location>
        <begin position="111"/>
        <end position="124"/>
    </location>
</feature>
<dbReference type="EMBL" id="AP014704">
    <property type="protein sequence ID" value="BAR47073.1"/>
    <property type="molecule type" value="Genomic_DNA"/>
</dbReference>
<feature type="compositionally biased region" description="Basic residues" evidence="1">
    <location>
        <begin position="409"/>
        <end position="419"/>
    </location>
</feature>
<feature type="compositionally biased region" description="Basic residues" evidence="1">
    <location>
        <begin position="375"/>
        <end position="387"/>
    </location>
</feature>
<feature type="compositionally biased region" description="Basic residues" evidence="1">
    <location>
        <begin position="25"/>
        <end position="35"/>
    </location>
</feature>
<feature type="compositionally biased region" description="Basic residues" evidence="1">
    <location>
        <begin position="358"/>
        <end position="367"/>
    </location>
</feature>
<evidence type="ECO:0000313" key="3">
    <source>
        <dbReference type="Proteomes" id="UP000061432"/>
    </source>
</evidence>
<feature type="compositionally biased region" description="Basic and acidic residues" evidence="1">
    <location>
        <begin position="388"/>
        <end position="403"/>
    </location>
</feature>
<gene>
    <name evidence="2" type="ORF">Maq22A_c27835</name>
</gene>
<dbReference type="KEGG" id="maqu:Maq22A_c27835"/>
<feature type="compositionally biased region" description="Basic and acidic residues" evidence="1">
    <location>
        <begin position="142"/>
        <end position="152"/>
    </location>
</feature>
<feature type="compositionally biased region" description="Basic residues" evidence="1">
    <location>
        <begin position="252"/>
        <end position="280"/>
    </location>
</feature>
<feature type="region of interest" description="Disordered" evidence="1">
    <location>
        <begin position="1"/>
        <end position="502"/>
    </location>
</feature>
<reference evidence="3" key="2">
    <citation type="submission" date="2015-01" db="EMBL/GenBank/DDBJ databases">
        <title>Complete genome sequence of Methylobacterium aquaticum strain 22A.</title>
        <authorList>
            <person name="Tani A."/>
            <person name="Ogura Y."/>
            <person name="Hayashi T."/>
        </authorList>
    </citation>
    <scope>NUCLEOTIDE SEQUENCE [LARGE SCALE GENOMIC DNA]</scope>
    <source>
        <strain evidence="3">MA-22A</strain>
    </source>
</reference>
<dbReference type="AlphaFoldDB" id="A0A1Y0ZFH9"/>
<feature type="compositionally biased region" description="Basic and acidic residues" evidence="1">
    <location>
        <begin position="340"/>
        <end position="351"/>
    </location>
</feature>
<feature type="compositionally biased region" description="Basic residues" evidence="1">
    <location>
        <begin position="308"/>
        <end position="317"/>
    </location>
</feature>
<feature type="compositionally biased region" description="Basic residues" evidence="1">
    <location>
        <begin position="153"/>
        <end position="188"/>
    </location>
</feature>
<accession>A0A1Y0ZFH9</accession>
<proteinExistence type="predicted"/>
<reference evidence="2 3" key="1">
    <citation type="journal article" date="2015" name="Genome Announc.">
        <title>Complete Genome Sequence of Methylobacterium aquaticum Strain 22A, Isolated from Racomitrium japonicum Moss.</title>
        <authorList>
            <person name="Tani A."/>
            <person name="Ogura Y."/>
            <person name="Hayashi T."/>
            <person name="Kimbara K."/>
        </authorList>
    </citation>
    <scope>NUCLEOTIDE SEQUENCE [LARGE SCALE GENOMIC DNA]</scope>
    <source>
        <strain evidence="2 3">MA-22A</strain>
    </source>
</reference>
<feature type="compositionally biased region" description="Basic and acidic residues" evidence="1">
    <location>
        <begin position="230"/>
        <end position="241"/>
    </location>
</feature>